<evidence type="ECO:0000256" key="1">
    <source>
        <dbReference type="SAM" id="SignalP"/>
    </source>
</evidence>
<feature type="signal peptide" evidence="1">
    <location>
        <begin position="1"/>
        <end position="17"/>
    </location>
</feature>
<keyword evidence="1" id="KW-0732">Signal</keyword>
<name>A0A6A7BM69_9PLEO</name>
<evidence type="ECO:0000313" key="3">
    <source>
        <dbReference type="Proteomes" id="UP000799423"/>
    </source>
</evidence>
<evidence type="ECO:0000313" key="2">
    <source>
        <dbReference type="EMBL" id="KAF2855529.1"/>
    </source>
</evidence>
<keyword evidence="3" id="KW-1185">Reference proteome</keyword>
<feature type="chain" id="PRO_5025329556" evidence="1">
    <location>
        <begin position="18"/>
        <end position="507"/>
    </location>
</feature>
<organism evidence="2 3">
    <name type="scientific">Plenodomus tracheiphilus IPT5</name>
    <dbReference type="NCBI Taxonomy" id="1408161"/>
    <lineage>
        <taxon>Eukaryota</taxon>
        <taxon>Fungi</taxon>
        <taxon>Dikarya</taxon>
        <taxon>Ascomycota</taxon>
        <taxon>Pezizomycotina</taxon>
        <taxon>Dothideomycetes</taxon>
        <taxon>Pleosporomycetidae</taxon>
        <taxon>Pleosporales</taxon>
        <taxon>Pleosporineae</taxon>
        <taxon>Leptosphaeriaceae</taxon>
        <taxon>Plenodomus</taxon>
    </lineage>
</organism>
<dbReference type="AlphaFoldDB" id="A0A6A7BM69"/>
<dbReference type="OrthoDB" id="3793221at2759"/>
<protein>
    <submittedName>
        <fullName evidence="2">Uncharacterized protein</fullName>
    </submittedName>
</protein>
<sequence length="507" mass="56263">MSLRGSAVILLASAVYAIVLPEATPTSTYKSKFRRDSPAPIPTFTFGPLSDNLPRQVKEAEPTGTTLQVYPTGIYDEIPAEGITLIMGPDLRKSLRETMETHCKHTKRVLAMFGIALGTLLFANVSAEVLRLSAEAKHIYDIPKAIKLGHGDLIQFHSLGPASTIAFEVNPTMAPVTATYSYSCWLRDIVYHVPEPAAIRLHDYLAQMGAQKVFQDFLSGKKRADTSCLEPATLQFARLVPDGPEGLIQLANIPEPPPPGVGQALGFPLPAYPVNGHYIVRQITPLEDFRRAIIASLLTVIILAVLKDFGLIQTEIWIPQDQFVWDIKVEDIICPRELACIAEECGARKPGHDLINYDAVCKQGKHIMCRCERIHYPHALNLPVGYMDKQYDYLNEILKLSQDGAMRIECWMGVQSITDASKLFTGVIDNACRAHDLEGVWDYQENLGGFTFERLFQHEGDAKCPFSCKDLFMHFVNSELCVTDAGLQKSGGIWVDCGMASYATFDR</sequence>
<gene>
    <name evidence="2" type="ORF">T440DRAFT_513642</name>
</gene>
<accession>A0A6A7BM69</accession>
<reference evidence="2" key="1">
    <citation type="submission" date="2020-01" db="EMBL/GenBank/DDBJ databases">
        <authorList>
            <consortium name="DOE Joint Genome Institute"/>
            <person name="Haridas S."/>
            <person name="Albert R."/>
            <person name="Binder M."/>
            <person name="Bloem J."/>
            <person name="Labutti K."/>
            <person name="Salamov A."/>
            <person name="Andreopoulos B."/>
            <person name="Baker S.E."/>
            <person name="Barry K."/>
            <person name="Bills G."/>
            <person name="Bluhm B.H."/>
            <person name="Cannon C."/>
            <person name="Castanera R."/>
            <person name="Culley D.E."/>
            <person name="Daum C."/>
            <person name="Ezra D."/>
            <person name="Gonzalez J.B."/>
            <person name="Henrissat B."/>
            <person name="Kuo A."/>
            <person name="Liang C."/>
            <person name="Lipzen A."/>
            <person name="Lutzoni F."/>
            <person name="Magnuson J."/>
            <person name="Mondo S."/>
            <person name="Nolan M."/>
            <person name="Ohm R."/>
            <person name="Pangilinan J."/>
            <person name="Park H.-J."/>
            <person name="Ramirez L."/>
            <person name="Alfaro M."/>
            <person name="Sun H."/>
            <person name="Tritt A."/>
            <person name="Yoshinaga Y."/>
            <person name="Zwiers L.-H."/>
            <person name="Turgeon B.G."/>
            <person name="Goodwin S.B."/>
            <person name="Spatafora J.W."/>
            <person name="Crous P.W."/>
            <person name="Grigoriev I.V."/>
        </authorList>
    </citation>
    <scope>NUCLEOTIDE SEQUENCE</scope>
    <source>
        <strain evidence="2">IPT5</strain>
    </source>
</reference>
<proteinExistence type="predicted"/>
<dbReference type="Proteomes" id="UP000799423">
    <property type="component" value="Unassembled WGS sequence"/>
</dbReference>
<dbReference type="EMBL" id="MU006290">
    <property type="protein sequence ID" value="KAF2855529.1"/>
    <property type="molecule type" value="Genomic_DNA"/>
</dbReference>